<feature type="domain" description="HTH tetR-type" evidence="5">
    <location>
        <begin position="14"/>
        <end position="74"/>
    </location>
</feature>
<comment type="caution">
    <text evidence="7">The sequence shown here is derived from an EMBL/GenBank/DDBJ whole genome shotgun (WGS) entry which is preliminary data.</text>
</comment>
<dbReference type="PANTHER" id="PTHR30055">
    <property type="entry name" value="HTH-TYPE TRANSCRIPTIONAL REGULATOR RUTR"/>
    <property type="match status" value="1"/>
</dbReference>
<reference evidence="7 8" key="1">
    <citation type="submission" date="2020-05" db="EMBL/GenBank/DDBJ databases">
        <title>Genome sequence of Kribbella sandramycini ATCC 39419.</title>
        <authorList>
            <person name="Maclea K.S."/>
            <person name="Fair J.L."/>
        </authorList>
    </citation>
    <scope>NUCLEOTIDE SEQUENCE [LARGE SCALE GENOMIC DNA]</scope>
    <source>
        <strain evidence="7 8">ATCC 39419</strain>
    </source>
</reference>
<dbReference type="GO" id="GO:0003700">
    <property type="term" value="F:DNA-binding transcription factor activity"/>
    <property type="evidence" value="ECO:0007669"/>
    <property type="project" value="TreeGrafter"/>
</dbReference>
<dbReference type="GO" id="GO:0045892">
    <property type="term" value="P:negative regulation of DNA-templated transcription"/>
    <property type="evidence" value="ECO:0007669"/>
    <property type="project" value="UniProtKB-ARBA"/>
</dbReference>
<dbReference type="InterPro" id="IPR009057">
    <property type="entry name" value="Homeodomain-like_sf"/>
</dbReference>
<keyword evidence="2 4" id="KW-0238">DNA-binding</keyword>
<dbReference type="AlphaFoldDB" id="A0A7Y4KXC7"/>
<evidence type="ECO:0000313" key="7">
    <source>
        <dbReference type="EMBL" id="NOL40393.1"/>
    </source>
</evidence>
<evidence type="ECO:0000256" key="3">
    <source>
        <dbReference type="ARBA" id="ARBA00023163"/>
    </source>
</evidence>
<dbReference type="Pfam" id="PF21943">
    <property type="entry name" value="TetR_C_46"/>
    <property type="match status" value="1"/>
</dbReference>
<dbReference type="InterPro" id="IPR054129">
    <property type="entry name" value="DesT_TetR_C"/>
</dbReference>
<keyword evidence="3" id="KW-0804">Transcription</keyword>
<name>A0A7Y4KXC7_9ACTN</name>
<dbReference type="Gene3D" id="1.10.357.10">
    <property type="entry name" value="Tetracycline Repressor, domain 2"/>
    <property type="match status" value="1"/>
</dbReference>
<dbReference type="EMBL" id="JACHKF010000001">
    <property type="protein sequence ID" value="MBB6569780.1"/>
    <property type="molecule type" value="Genomic_DNA"/>
</dbReference>
<dbReference type="Proteomes" id="UP000553957">
    <property type="component" value="Unassembled WGS sequence"/>
</dbReference>
<keyword evidence="1" id="KW-0805">Transcription regulation</keyword>
<dbReference type="InterPro" id="IPR001647">
    <property type="entry name" value="HTH_TetR"/>
</dbReference>
<dbReference type="Pfam" id="PF00440">
    <property type="entry name" value="TetR_N"/>
    <property type="match status" value="1"/>
</dbReference>
<dbReference type="GO" id="GO:0000976">
    <property type="term" value="F:transcription cis-regulatory region binding"/>
    <property type="evidence" value="ECO:0007669"/>
    <property type="project" value="TreeGrafter"/>
</dbReference>
<protein>
    <submittedName>
        <fullName evidence="6 7">AcrR family transcriptional regulator</fullName>
    </submittedName>
</protein>
<reference evidence="6 9" key="2">
    <citation type="submission" date="2020-08" db="EMBL/GenBank/DDBJ databases">
        <title>Sequencing the genomes of 1000 actinobacteria strains.</title>
        <authorList>
            <person name="Klenk H.-P."/>
        </authorList>
    </citation>
    <scope>NUCLEOTIDE SEQUENCE [LARGE SCALE GENOMIC DNA]</scope>
    <source>
        <strain evidence="6 9">DSM 15626</strain>
    </source>
</reference>
<evidence type="ECO:0000256" key="2">
    <source>
        <dbReference type="ARBA" id="ARBA00023125"/>
    </source>
</evidence>
<sequence length="203" mass="22746">MGSQVERRIRMTRETRGAQLLDVAEGLFAAQGFEGTSMDDIARLAGVSRPTVYHHYATKDAVYLACVRRARAELEDKIREPEQLIESGADVAAVMERAGEVFFALLERDPQRWMVLFNPSIALSKELADQLTELRRHTILRIAAMLTRLTTPDDPRTLAFAYAVSGVGEQLGRWWLANPATPRAQVVTLFRDFTTPALTTRAD</sequence>
<gene>
    <name evidence="6" type="ORF">HNR71_005417</name>
    <name evidence="7" type="ORF">HPO96_09060</name>
</gene>
<keyword evidence="8" id="KW-1185">Reference proteome</keyword>
<dbReference type="PROSITE" id="PS50977">
    <property type="entry name" value="HTH_TETR_2"/>
    <property type="match status" value="1"/>
</dbReference>
<dbReference type="PANTHER" id="PTHR30055:SF146">
    <property type="entry name" value="HTH-TYPE TRANSCRIPTIONAL DUAL REGULATOR CECR"/>
    <property type="match status" value="1"/>
</dbReference>
<evidence type="ECO:0000256" key="1">
    <source>
        <dbReference type="ARBA" id="ARBA00023015"/>
    </source>
</evidence>
<dbReference type="PRINTS" id="PR00455">
    <property type="entry name" value="HTHTETR"/>
</dbReference>
<dbReference type="Proteomes" id="UP000534306">
    <property type="component" value="Unassembled WGS sequence"/>
</dbReference>
<accession>A0A7Y4KXC7</accession>
<dbReference type="EMBL" id="JABJRC010000002">
    <property type="protein sequence ID" value="NOL40393.1"/>
    <property type="molecule type" value="Genomic_DNA"/>
</dbReference>
<dbReference type="InterPro" id="IPR050109">
    <property type="entry name" value="HTH-type_TetR-like_transc_reg"/>
</dbReference>
<evidence type="ECO:0000313" key="9">
    <source>
        <dbReference type="Proteomes" id="UP000553957"/>
    </source>
</evidence>
<proteinExistence type="predicted"/>
<evidence type="ECO:0000313" key="8">
    <source>
        <dbReference type="Proteomes" id="UP000534306"/>
    </source>
</evidence>
<dbReference type="FunFam" id="1.10.10.60:FF:000141">
    <property type="entry name" value="TetR family transcriptional regulator"/>
    <property type="match status" value="1"/>
</dbReference>
<evidence type="ECO:0000313" key="6">
    <source>
        <dbReference type="EMBL" id="MBB6569780.1"/>
    </source>
</evidence>
<evidence type="ECO:0000256" key="4">
    <source>
        <dbReference type="PROSITE-ProRule" id="PRU00335"/>
    </source>
</evidence>
<evidence type="ECO:0000259" key="5">
    <source>
        <dbReference type="PROSITE" id="PS50977"/>
    </source>
</evidence>
<dbReference type="RefSeq" id="WP_171672887.1">
    <property type="nucleotide sequence ID" value="NZ_BAAAGT010000002.1"/>
</dbReference>
<organism evidence="7 8">
    <name type="scientific">Kribbella sandramycini</name>
    <dbReference type="NCBI Taxonomy" id="60450"/>
    <lineage>
        <taxon>Bacteria</taxon>
        <taxon>Bacillati</taxon>
        <taxon>Actinomycetota</taxon>
        <taxon>Actinomycetes</taxon>
        <taxon>Propionibacteriales</taxon>
        <taxon>Kribbellaceae</taxon>
        <taxon>Kribbella</taxon>
    </lineage>
</organism>
<feature type="DNA-binding region" description="H-T-H motif" evidence="4">
    <location>
        <begin position="37"/>
        <end position="56"/>
    </location>
</feature>
<dbReference type="SUPFAM" id="SSF46689">
    <property type="entry name" value="Homeodomain-like"/>
    <property type="match status" value="1"/>
</dbReference>